<feature type="region of interest" description="Disordered" evidence="1">
    <location>
        <begin position="189"/>
        <end position="208"/>
    </location>
</feature>
<dbReference type="InterPro" id="IPR018110">
    <property type="entry name" value="Mandel_Rmase/mucon_lact_enz_CS"/>
</dbReference>
<dbReference type="InterPro" id="IPR029017">
    <property type="entry name" value="Enolase-like_N"/>
</dbReference>
<dbReference type="InterPro" id="IPR034593">
    <property type="entry name" value="DgoD-like"/>
</dbReference>
<comment type="caution">
    <text evidence="3">The sequence shown here is derived from an EMBL/GenBank/DDBJ whole genome shotgun (WGS) entry which is preliminary data.</text>
</comment>
<dbReference type="Pfam" id="PF02746">
    <property type="entry name" value="MR_MLE_N"/>
    <property type="match status" value="1"/>
</dbReference>
<organism evidence="3 4">
    <name type="scientific">Haloechinothrix salitolerans</name>
    <dbReference type="NCBI Taxonomy" id="926830"/>
    <lineage>
        <taxon>Bacteria</taxon>
        <taxon>Bacillati</taxon>
        <taxon>Actinomycetota</taxon>
        <taxon>Actinomycetes</taxon>
        <taxon>Pseudonocardiales</taxon>
        <taxon>Pseudonocardiaceae</taxon>
        <taxon>Haloechinothrix</taxon>
    </lineage>
</organism>
<dbReference type="InterPro" id="IPR013342">
    <property type="entry name" value="Mandelate_racemase_C"/>
</dbReference>
<feature type="domain" description="Mandelate racemase/muconate lactonizing enzyme C-terminal" evidence="2">
    <location>
        <begin position="147"/>
        <end position="289"/>
    </location>
</feature>
<dbReference type="PANTHER" id="PTHR48080:SF6">
    <property type="entry name" value="STARVATION-SENSING PROTEIN RSPA"/>
    <property type="match status" value="1"/>
</dbReference>
<dbReference type="Proteomes" id="UP001596337">
    <property type="component" value="Unassembled WGS sequence"/>
</dbReference>
<proteinExistence type="predicted"/>
<reference evidence="4" key="1">
    <citation type="journal article" date="2019" name="Int. J. Syst. Evol. Microbiol.">
        <title>The Global Catalogue of Microorganisms (GCM) 10K type strain sequencing project: providing services to taxonomists for standard genome sequencing and annotation.</title>
        <authorList>
            <consortium name="The Broad Institute Genomics Platform"/>
            <consortium name="The Broad Institute Genome Sequencing Center for Infectious Disease"/>
            <person name="Wu L."/>
            <person name="Ma J."/>
        </authorList>
    </citation>
    <scope>NUCLEOTIDE SEQUENCE [LARGE SCALE GENOMIC DNA]</scope>
    <source>
        <strain evidence="4">KCTC 32255</strain>
    </source>
</reference>
<name>A0ABW2C782_9PSEU</name>
<dbReference type="EC" id="4.2.1.8" evidence="3"/>
<dbReference type="SFLD" id="SFLDS00001">
    <property type="entry name" value="Enolase"/>
    <property type="match status" value="1"/>
</dbReference>
<dbReference type="SFLD" id="SFLDG00033">
    <property type="entry name" value="mannonate_dehydratase"/>
    <property type="match status" value="1"/>
</dbReference>
<evidence type="ECO:0000313" key="3">
    <source>
        <dbReference type="EMBL" id="MFC6870562.1"/>
    </source>
</evidence>
<evidence type="ECO:0000313" key="4">
    <source>
        <dbReference type="Proteomes" id="UP001596337"/>
    </source>
</evidence>
<accession>A0ABW2C782</accession>
<dbReference type="Pfam" id="PF13378">
    <property type="entry name" value="MR_MLE_C"/>
    <property type="match status" value="1"/>
</dbReference>
<dbReference type="SUPFAM" id="SSF51604">
    <property type="entry name" value="Enolase C-terminal domain-like"/>
    <property type="match status" value="1"/>
</dbReference>
<evidence type="ECO:0000256" key="1">
    <source>
        <dbReference type="SAM" id="MobiDB-lite"/>
    </source>
</evidence>
<dbReference type="RefSeq" id="WP_345402349.1">
    <property type="nucleotide sequence ID" value="NZ_BAABLA010000110.1"/>
</dbReference>
<protein>
    <submittedName>
        <fullName evidence="3">D-mannonate dehydratase ManD</fullName>
        <ecNumber evidence="3">4.2.1.8</ecNumber>
    </submittedName>
</protein>
<dbReference type="SMART" id="SM00922">
    <property type="entry name" value="MR_MLE"/>
    <property type="match status" value="1"/>
</dbReference>
<dbReference type="GO" id="GO:0008927">
    <property type="term" value="F:mannonate dehydratase activity"/>
    <property type="evidence" value="ECO:0007669"/>
    <property type="project" value="UniProtKB-EC"/>
</dbReference>
<dbReference type="InterPro" id="IPR029065">
    <property type="entry name" value="Enolase_C-like"/>
</dbReference>
<sequence>MTATHPPKRAETEQSDIASTRIDSAEVLVTSPGRNFVTLRLRTRDGVIGLGDATVNGRELAVASYLRDYVAPLLVGRDAHAVEDTWQYLYRGAYWRRGPITMAAIAAVDTALWDIKAKMAGMPLYQLLGGRSRRGCLAYGHASGNDLDELLDSVRAHLDEGYRAIRIQTGVPGLESVYGVASSSNAHVGRHGTTSRYDHEPARRSSAPVEESWDTRAYLRHAPKVFDAVRAEFGPELPLLHDAHHRLTPIQAARLGKELEPYDLFWLEDVTPAENTSVLRRVREHTTTPLAIGEVFNTIWDYRELFEEQLIDYVRSPVTHAGGITALRRILDYAAIYQIKSGVHGPTDVSPVGLAAALHLGIAIPNFGIQEYMKHSTETVEVFQPTYSFVDGLLDPGAEPGLGISYDDDVAAAHPYSRAYLPVNRLQLDGSMHDW</sequence>
<dbReference type="NCBIfam" id="NF043051">
    <property type="entry name" value="ManoateDhtManD"/>
    <property type="match status" value="1"/>
</dbReference>
<dbReference type="InterPro" id="IPR034589">
    <property type="entry name" value="D-mannonate_dehydratase-like"/>
</dbReference>
<dbReference type="Gene3D" id="3.20.20.120">
    <property type="entry name" value="Enolase-like C-terminal domain"/>
    <property type="match status" value="1"/>
</dbReference>
<keyword evidence="3" id="KW-0456">Lyase</keyword>
<dbReference type="PANTHER" id="PTHR48080">
    <property type="entry name" value="D-GALACTONATE DEHYDRATASE-RELATED"/>
    <property type="match status" value="1"/>
</dbReference>
<dbReference type="EMBL" id="JBHSXX010000001">
    <property type="protein sequence ID" value="MFC6870562.1"/>
    <property type="molecule type" value="Genomic_DNA"/>
</dbReference>
<dbReference type="PROSITE" id="PS00908">
    <property type="entry name" value="MR_MLE_1"/>
    <property type="match status" value="1"/>
</dbReference>
<dbReference type="InterPro" id="IPR013341">
    <property type="entry name" value="Mandelate_racemase_N_dom"/>
</dbReference>
<dbReference type="SUPFAM" id="SSF54826">
    <property type="entry name" value="Enolase N-terminal domain-like"/>
    <property type="match status" value="1"/>
</dbReference>
<keyword evidence="4" id="KW-1185">Reference proteome</keyword>
<dbReference type="NCBIfam" id="NF011654">
    <property type="entry name" value="PRK15072.1"/>
    <property type="match status" value="1"/>
</dbReference>
<dbReference type="Gene3D" id="3.30.390.10">
    <property type="entry name" value="Enolase-like, N-terminal domain"/>
    <property type="match status" value="1"/>
</dbReference>
<evidence type="ECO:0000259" key="2">
    <source>
        <dbReference type="SMART" id="SM00922"/>
    </source>
</evidence>
<dbReference type="InterPro" id="IPR036849">
    <property type="entry name" value="Enolase-like_C_sf"/>
</dbReference>
<gene>
    <name evidence="3" type="primary">manD</name>
    <name evidence="3" type="ORF">ACFQGD_25860</name>
</gene>